<name>A0A8J3IX91_9CHLR</name>
<gene>
    <name evidence="2" type="ORF">KSF_077890</name>
</gene>
<dbReference type="AlphaFoldDB" id="A0A8J3IX91"/>
<accession>A0A8J3IX91</accession>
<evidence type="ECO:0000313" key="2">
    <source>
        <dbReference type="EMBL" id="GHO97741.1"/>
    </source>
</evidence>
<dbReference type="RefSeq" id="WP_220208523.1">
    <property type="nucleotide sequence ID" value="NZ_BNJK01000002.1"/>
</dbReference>
<evidence type="ECO:0000259" key="1">
    <source>
        <dbReference type="Pfam" id="PF01909"/>
    </source>
</evidence>
<reference evidence="2" key="1">
    <citation type="submission" date="2020-10" db="EMBL/GenBank/DDBJ databases">
        <title>Taxonomic study of unclassified bacteria belonging to the class Ktedonobacteria.</title>
        <authorList>
            <person name="Yabe S."/>
            <person name="Wang C.M."/>
            <person name="Zheng Y."/>
            <person name="Sakai Y."/>
            <person name="Cavaletti L."/>
            <person name="Monciardini P."/>
            <person name="Donadio S."/>
        </authorList>
    </citation>
    <scope>NUCLEOTIDE SEQUENCE</scope>
    <source>
        <strain evidence="2">ID150040</strain>
    </source>
</reference>
<dbReference type="EMBL" id="BNJK01000002">
    <property type="protein sequence ID" value="GHO97741.1"/>
    <property type="molecule type" value="Genomic_DNA"/>
</dbReference>
<keyword evidence="3" id="KW-1185">Reference proteome</keyword>
<feature type="domain" description="Polymerase nucleotidyl transferase" evidence="1">
    <location>
        <begin position="10"/>
        <end position="60"/>
    </location>
</feature>
<dbReference type="Pfam" id="PF01909">
    <property type="entry name" value="NTP_transf_2"/>
    <property type="match status" value="1"/>
</dbReference>
<evidence type="ECO:0000313" key="3">
    <source>
        <dbReference type="Proteomes" id="UP000597444"/>
    </source>
</evidence>
<dbReference type="GO" id="GO:0016779">
    <property type="term" value="F:nucleotidyltransferase activity"/>
    <property type="evidence" value="ECO:0007669"/>
    <property type="project" value="InterPro"/>
</dbReference>
<protein>
    <submittedName>
        <fullName evidence="2">DNA polymerase subunit beta</fullName>
    </submittedName>
</protein>
<dbReference type="SUPFAM" id="SSF81301">
    <property type="entry name" value="Nucleotidyltransferase"/>
    <property type="match status" value="1"/>
</dbReference>
<dbReference type="Proteomes" id="UP000597444">
    <property type="component" value="Unassembled WGS sequence"/>
</dbReference>
<comment type="caution">
    <text evidence="2">The sequence shown here is derived from an EMBL/GenBank/DDBJ whole genome shotgun (WGS) entry which is preliminary data.</text>
</comment>
<proteinExistence type="predicted"/>
<dbReference type="CDD" id="cd05403">
    <property type="entry name" value="NT_KNTase_like"/>
    <property type="match status" value="1"/>
</dbReference>
<organism evidence="2 3">
    <name type="scientific">Reticulibacter mediterranei</name>
    <dbReference type="NCBI Taxonomy" id="2778369"/>
    <lineage>
        <taxon>Bacteria</taxon>
        <taxon>Bacillati</taxon>
        <taxon>Chloroflexota</taxon>
        <taxon>Ktedonobacteria</taxon>
        <taxon>Ktedonobacterales</taxon>
        <taxon>Reticulibacteraceae</taxon>
        <taxon>Reticulibacter</taxon>
    </lineage>
</organism>
<dbReference type="InterPro" id="IPR002934">
    <property type="entry name" value="Polymerase_NTP_transf_dom"/>
</dbReference>
<sequence length="237" mass="26704">MLYQALLQAIVEEASRQEEIIGVLLTGSVARGDALPGADLDLRFILTPGAKREFQRGLREGVLVEQEYADVTLAQSRLETNPMEVYAYLDGRILFDPQGVLVHLKELAQRRFETYLLPEPEREKIATWLEAARFKIRVADREGNLLKAAFATGTVSWQIIEGLWAANNRPLPPNGSIWPHLKDLSQGPADIEEKLKLFFCGETQQRVRVALALLDWILSSLEGEGEQFWPRVTPSPL</sequence>
<dbReference type="InterPro" id="IPR043519">
    <property type="entry name" value="NT_sf"/>
</dbReference>
<dbReference type="Gene3D" id="3.30.460.10">
    <property type="entry name" value="Beta Polymerase, domain 2"/>
    <property type="match status" value="1"/>
</dbReference>